<name>A0AAP8TRA3_SERMA</name>
<evidence type="ECO:0000313" key="2">
    <source>
        <dbReference type="Proteomes" id="UP000030378"/>
    </source>
</evidence>
<gene>
    <name evidence="1" type="ORF">MC70_014290</name>
</gene>
<dbReference type="EMBL" id="JTBC02000002">
    <property type="protein sequence ID" value="PNO71091.1"/>
    <property type="molecule type" value="Genomic_DNA"/>
</dbReference>
<dbReference type="Proteomes" id="UP000030378">
    <property type="component" value="Unassembled WGS sequence"/>
</dbReference>
<accession>A0AAP8TRA3</accession>
<proteinExistence type="predicted"/>
<reference evidence="2" key="1">
    <citation type="submission" date="2017-12" db="EMBL/GenBank/DDBJ databases">
        <title>FDA dAtabase for Regulatory Grade micrObial Sequences (FDA-ARGOS): Supporting development and validation of Infectious Disease Dx tests.</title>
        <authorList>
            <person name="Campos J."/>
            <person name="Goldberg B."/>
            <person name="Tallon L."/>
            <person name="Sadzewicz L."/>
            <person name="Sengamalay N."/>
            <person name="Ott S."/>
            <person name="Godinez A."/>
            <person name="Nagaraj S."/>
            <person name="Vavikolanu K."/>
            <person name="Vyas G."/>
            <person name="Nadendla S."/>
            <person name="Aluvathingal J."/>
            <person name="Geyer C."/>
            <person name="Nandy P."/>
            <person name="Hobson J."/>
            <person name="Sichtig H."/>
        </authorList>
    </citation>
    <scope>NUCLEOTIDE SEQUENCE [LARGE SCALE GENOMIC DNA]</scope>
    <source>
        <strain evidence="2">FDAARGOS_79</strain>
    </source>
</reference>
<dbReference type="AlphaFoldDB" id="A0AAP8TRA3"/>
<organism evidence="1 2">
    <name type="scientific">Serratia marcescens</name>
    <dbReference type="NCBI Taxonomy" id="615"/>
    <lineage>
        <taxon>Bacteria</taxon>
        <taxon>Pseudomonadati</taxon>
        <taxon>Pseudomonadota</taxon>
        <taxon>Gammaproteobacteria</taxon>
        <taxon>Enterobacterales</taxon>
        <taxon>Yersiniaceae</taxon>
        <taxon>Serratia</taxon>
    </lineage>
</organism>
<protein>
    <submittedName>
        <fullName evidence="1">Uncharacterized protein</fullName>
    </submittedName>
</protein>
<evidence type="ECO:0000313" key="1">
    <source>
        <dbReference type="EMBL" id="PNO71091.1"/>
    </source>
</evidence>
<dbReference type="RefSeq" id="WP_060440231.1">
    <property type="nucleotide sequence ID" value="NZ_FCMR01000001.1"/>
</dbReference>
<comment type="caution">
    <text evidence="1">The sequence shown here is derived from an EMBL/GenBank/DDBJ whole genome shotgun (WGS) entry which is preliminary data.</text>
</comment>
<sequence length="256" mass="28446">MHRILWIVMVTIGWSWSAESTAGDTVAFTVETYALHYPYASPTDNQAALAAMIQGSGVTGHYWKQSRRLKLTRCMTGVTCYPSPHFADDIIDHTVTVRPQIIPGPSEQQPTRLTFNLPVSHRGALLDGVTLVLPLKPVWRQPSVQQALQRAEVALPEYAKNRHALSIGASVSVNLALPKTPGEFGPTLNYCAEIPNPLSWSHSGVLSMRVLVQQASRTNRPWPFIENPWTSANHGTGESCATWRPEVENSYLWHNE</sequence>